<dbReference type="NCBIfam" id="TIGR02595">
    <property type="entry name" value="PEP_CTERM"/>
    <property type="match status" value="1"/>
</dbReference>
<dbReference type="EMBL" id="JACCCV010000001">
    <property type="protein sequence ID" value="NYF50826.1"/>
    <property type="molecule type" value="Genomic_DNA"/>
</dbReference>
<dbReference type="Pfam" id="PF07589">
    <property type="entry name" value="PEP-CTERM"/>
    <property type="match status" value="1"/>
</dbReference>
<proteinExistence type="predicted"/>
<feature type="signal peptide" evidence="1">
    <location>
        <begin position="1"/>
        <end position="23"/>
    </location>
</feature>
<dbReference type="InterPro" id="IPR013424">
    <property type="entry name" value="Ice-binding_C"/>
</dbReference>
<feature type="domain" description="Ice-binding protein C-terminal" evidence="2">
    <location>
        <begin position="211"/>
        <end position="235"/>
    </location>
</feature>
<keyword evidence="1" id="KW-0732">Signal</keyword>
<sequence>MQLFSKLSALGVVFVVATTFASADTLSLGSYAQDAGSGGNNNSALAVIAPPSYAYNDGLPDFTAPVDPLIGTQYLQITNSSVWSLPIGDSSWVSYAQTSPESSPFVNTPNGNYFFTSTFDIETKDPSDYSGAISVLADDTAIVFLNGQILNVPTGSSYPHCSNGTPTCTGSGTLIYLPSSDFVSGVNTLTFQVVQAGGADFGVDFDGTVSSVPEPSSLLLLGTGLIGSAGALMRRMRA</sequence>
<accession>A0A7Y9NK33</accession>
<comment type="caution">
    <text evidence="3">The sequence shown here is derived from an EMBL/GenBank/DDBJ whole genome shotgun (WGS) entry which is preliminary data.</text>
</comment>
<evidence type="ECO:0000259" key="2">
    <source>
        <dbReference type="Pfam" id="PF07589"/>
    </source>
</evidence>
<gene>
    <name evidence="3" type="ORF">HDF12_001191</name>
</gene>
<dbReference type="Proteomes" id="UP000534186">
    <property type="component" value="Unassembled WGS sequence"/>
</dbReference>
<name>A0A7Y9NK33_9BACT</name>
<evidence type="ECO:0000313" key="3">
    <source>
        <dbReference type="EMBL" id="NYF50826.1"/>
    </source>
</evidence>
<evidence type="ECO:0000313" key="4">
    <source>
        <dbReference type="Proteomes" id="UP000534186"/>
    </source>
</evidence>
<protein>
    <recommendedName>
        <fullName evidence="2">Ice-binding protein C-terminal domain-containing protein</fullName>
    </recommendedName>
</protein>
<reference evidence="3 4" key="1">
    <citation type="submission" date="2020-07" db="EMBL/GenBank/DDBJ databases">
        <title>Genomic Encyclopedia of Type Strains, Phase IV (KMG-V): Genome sequencing to study the core and pangenomes of soil and plant-associated prokaryotes.</title>
        <authorList>
            <person name="Whitman W."/>
        </authorList>
    </citation>
    <scope>NUCLEOTIDE SEQUENCE [LARGE SCALE GENOMIC DNA]</scope>
    <source>
        <strain evidence="3 4">M8UP30</strain>
    </source>
</reference>
<feature type="chain" id="PRO_5030620166" description="Ice-binding protein C-terminal domain-containing protein" evidence="1">
    <location>
        <begin position="24"/>
        <end position="238"/>
    </location>
</feature>
<evidence type="ECO:0000256" key="1">
    <source>
        <dbReference type="SAM" id="SignalP"/>
    </source>
</evidence>
<dbReference type="AlphaFoldDB" id="A0A7Y9NK33"/>
<dbReference type="Gene3D" id="2.60.120.260">
    <property type="entry name" value="Galactose-binding domain-like"/>
    <property type="match status" value="1"/>
</dbReference>
<organism evidence="3 4">
    <name type="scientific">Tunturiibacter lichenicola</name>
    <dbReference type="NCBI Taxonomy" id="2051959"/>
    <lineage>
        <taxon>Bacteria</taxon>
        <taxon>Pseudomonadati</taxon>
        <taxon>Acidobacteriota</taxon>
        <taxon>Terriglobia</taxon>
        <taxon>Terriglobales</taxon>
        <taxon>Acidobacteriaceae</taxon>
        <taxon>Tunturiibacter</taxon>
    </lineage>
</organism>